<name>A0ABS6K4V6_9FIRM</name>
<dbReference type="InterPro" id="IPR050107">
    <property type="entry name" value="ABC_carbohydrate_import_ATPase"/>
</dbReference>
<dbReference type="Gene3D" id="3.40.50.300">
    <property type="entry name" value="P-loop containing nucleotide triphosphate hydrolases"/>
    <property type="match status" value="2"/>
</dbReference>
<dbReference type="EMBL" id="JAHQCX010000003">
    <property type="protein sequence ID" value="MBU9725520.1"/>
    <property type="molecule type" value="Genomic_DNA"/>
</dbReference>
<gene>
    <name evidence="8" type="ORF">KTH90_05780</name>
</gene>
<dbReference type="InterPro" id="IPR003439">
    <property type="entry name" value="ABC_transporter-like_ATP-bd"/>
</dbReference>
<dbReference type="GO" id="GO:0005524">
    <property type="term" value="F:ATP binding"/>
    <property type="evidence" value="ECO:0007669"/>
    <property type="project" value="UniProtKB-KW"/>
</dbReference>
<keyword evidence="5" id="KW-1278">Translocase</keyword>
<keyword evidence="4 8" id="KW-0067">ATP-binding</keyword>
<evidence type="ECO:0000259" key="7">
    <source>
        <dbReference type="PROSITE" id="PS50893"/>
    </source>
</evidence>
<organism evidence="8 9">
    <name type="scientific">Diplocloster modestus</name>
    <dbReference type="NCBI Taxonomy" id="2850322"/>
    <lineage>
        <taxon>Bacteria</taxon>
        <taxon>Bacillati</taxon>
        <taxon>Bacillota</taxon>
        <taxon>Clostridia</taxon>
        <taxon>Lachnospirales</taxon>
        <taxon>Lachnospiraceae</taxon>
        <taxon>Diplocloster</taxon>
    </lineage>
</organism>
<dbReference type="PANTHER" id="PTHR43790">
    <property type="entry name" value="CARBOHYDRATE TRANSPORT ATP-BINDING PROTEIN MG119-RELATED"/>
    <property type="match status" value="1"/>
</dbReference>
<proteinExistence type="predicted"/>
<evidence type="ECO:0000256" key="5">
    <source>
        <dbReference type="ARBA" id="ARBA00022967"/>
    </source>
</evidence>
<keyword evidence="2" id="KW-1003">Cell membrane</keyword>
<comment type="caution">
    <text evidence="8">The sequence shown here is derived from an EMBL/GenBank/DDBJ whole genome shotgun (WGS) entry which is preliminary data.</text>
</comment>
<keyword evidence="3" id="KW-0547">Nucleotide-binding</keyword>
<reference evidence="8 9" key="1">
    <citation type="submission" date="2021-06" db="EMBL/GenBank/DDBJ databases">
        <title>Description of novel taxa of the family Lachnospiraceae.</title>
        <authorList>
            <person name="Chaplin A.V."/>
            <person name="Sokolova S.R."/>
            <person name="Pikina A.P."/>
            <person name="Korzhanova M."/>
            <person name="Belova V."/>
            <person name="Korostin D."/>
            <person name="Efimov B.A."/>
        </authorList>
    </citation>
    <scope>NUCLEOTIDE SEQUENCE [LARGE SCALE GENOMIC DNA]</scope>
    <source>
        <strain evidence="8 9">ASD4241</strain>
    </source>
</reference>
<dbReference type="SUPFAM" id="SSF52540">
    <property type="entry name" value="P-loop containing nucleoside triphosphate hydrolases"/>
    <property type="match status" value="2"/>
</dbReference>
<evidence type="ECO:0000313" key="9">
    <source>
        <dbReference type="Proteomes" id="UP001314681"/>
    </source>
</evidence>
<dbReference type="InterPro" id="IPR027417">
    <property type="entry name" value="P-loop_NTPase"/>
</dbReference>
<evidence type="ECO:0000313" key="8">
    <source>
        <dbReference type="EMBL" id="MBU9725520.1"/>
    </source>
</evidence>
<dbReference type="PROSITE" id="PS50893">
    <property type="entry name" value="ABC_TRANSPORTER_2"/>
    <property type="match status" value="2"/>
</dbReference>
<feature type="domain" description="ABC transporter" evidence="7">
    <location>
        <begin position="241"/>
        <end position="485"/>
    </location>
</feature>
<evidence type="ECO:0000256" key="6">
    <source>
        <dbReference type="ARBA" id="ARBA00023136"/>
    </source>
</evidence>
<keyword evidence="9" id="KW-1185">Reference proteome</keyword>
<accession>A0ABS6K4V6</accession>
<evidence type="ECO:0000256" key="1">
    <source>
        <dbReference type="ARBA" id="ARBA00022448"/>
    </source>
</evidence>
<evidence type="ECO:0000256" key="3">
    <source>
        <dbReference type="ARBA" id="ARBA00022741"/>
    </source>
</evidence>
<dbReference type="PANTHER" id="PTHR43790:SF3">
    <property type="entry name" value="D-ALLOSE IMPORT ATP-BINDING PROTEIN ALSA-RELATED"/>
    <property type="match status" value="1"/>
</dbReference>
<keyword evidence="1" id="KW-0813">Transport</keyword>
<evidence type="ECO:0000256" key="4">
    <source>
        <dbReference type="ARBA" id="ARBA00022840"/>
    </source>
</evidence>
<keyword evidence="6" id="KW-0472">Membrane</keyword>
<sequence>MREEILRLENVTRVVDDVVLLDKLNLHIFCGEIMGVVCLNGYGQESLIELIGQNLPILYGRIYFHEELVNNYAHSSNTLNKVYVIEDPTKLVKDLSVADNVFVLRRGFRNYVIKSHVLNRQLKMLMDELGIQIDGKTQVEVLSPFEKCVVELLKAVTMGVKLIVVRDISNFISTADLPKFQRLIRMYAAQGVSFLYVCNHHEEAFKICDRISLMENGKILRVLERANFRRELIKPYYDNAFHREEIPYKEGNGVLRFQDVVTNNMDGLSFQIEKGECVILLDINHTVADDIVRVMNGEMDVISGEVRLEEKPYRIKSSREALRAGIAFIGQYPIPGMLFEDMSYIENLCFLLSEKSKRIWFDRRVLKSVIREYEPLIGPDIHAKNITELSLSSLYNLVYYRVHVYHPKILFCVQPFADADMPLRSQIILLLQQLKKKGIAVVILATSFSDSLMVADRMLQVENGKLSQEFDRAQFHHFSQDATVI</sequence>
<feature type="domain" description="ABC transporter" evidence="7">
    <location>
        <begin position="6"/>
        <end position="241"/>
    </location>
</feature>
<evidence type="ECO:0000256" key="2">
    <source>
        <dbReference type="ARBA" id="ARBA00022475"/>
    </source>
</evidence>
<dbReference type="RefSeq" id="WP_158350649.1">
    <property type="nucleotide sequence ID" value="NZ_JAHQCX010000003.1"/>
</dbReference>
<dbReference type="Pfam" id="PF00005">
    <property type="entry name" value="ABC_tran"/>
    <property type="match status" value="1"/>
</dbReference>
<dbReference type="Proteomes" id="UP001314681">
    <property type="component" value="Unassembled WGS sequence"/>
</dbReference>
<protein>
    <submittedName>
        <fullName evidence="8">Sugar ABC transporter ATP-binding protein</fullName>
    </submittedName>
</protein>